<proteinExistence type="predicted"/>
<dbReference type="Gene3D" id="3.40.50.300">
    <property type="entry name" value="P-loop containing nucleotide triphosphate hydrolases"/>
    <property type="match status" value="2"/>
</dbReference>
<protein>
    <recommendedName>
        <fullName evidence="1">AAA+ ATPase domain-containing protein</fullName>
    </recommendedName>
</protein>
<dbReference type="SMART" id="SM00382">
    <property type="entry name" value="AAA"/>
    <property type="match status" value="1"/>
</dbReference>
<dbReference type="SUPFAM" id="SSF52540">
    <property type="entry name" value="P-loop containing nucleoside triphosphate hydrolases"/>
    <property type="match status" value="1"/>
</dbReference>
<organism evidence="2 3">
    <name type="scientific">Pseudomonas wadenswilerensis</name>
    <dbReference type="NCBI Taxonomy" id="1785161"/>
    <lineage>
        <taxon>Bacteria</taxon>
        <taxon>Pseudomonadati</taxon>
        <taxon>Pseudomonadota</taxon>
        <taxon>Gammaproteobacteria</taxon>
        <taxon>Pseudomonadales</taxon>
        <taxon>Pseudomonadaceae</taxon>
        <taxon>Pseudomonas</taxon>
    </lineage>
</organism>
<gene>
    <name evidence="2" type="ORF">CCOS864_03156</name>
</gene>
<dbReference type="RefSeq" id="WP_115087245.1">
    <property type="nucleotide sequence ID" value="NZ_CBCSFG010000015.1"/>
</dbReference>
<feature type="domain" description="AAA+ ATPase" evidence="1">
    <location>
        <begin position="337"/>
        <end position="597"/>
    </location>
</feature>
<reference evidence="3" key="1">
    <citation type="submission" date="2018-07" db="EMBL/GenBank/DDBJ databases">
        <authorList>
            <person name="Blom J."/>
        </authorList>
    </citation>
    <scope>NUCLEOTIDE SEQUENCE [LARGE SCALE GENOMIC DNA]</scope>
    <source>
        <strain evidence="3">CCOS 864</strain>
    </source>
</reference>
<dbReference type="EMBL" id="UIDD01000008">
    <property type="protein sequence ID" value="SUQ63703.1"/>
    <property type="molecule type" value="Genomic_DNA"/>
</dbReference>
<keyword evidence="3" id="KW-1185">Reference proteome</keyword>
<evidence type="ECO:0000313" key="3">
    <source>
        <dbReference type="Proteomes" id="UP000255177"/>
    </source>
</evidence>
<dbReference type="AlphaFoldDB" id="A0A380T111"/>
<evidence type="ECO:0000259" key="1">
    <source>
        <dbReference type="SMART" id="SM00382"/>
    </source>
</evidence>
<evidence type="ECO:0000313" key="2">
    <source>
        <dbReference type="EMBL" id="SUQ63703.1"/>
    </source>
</evidence>
<dbReference type="PANTHER" id="PTHR43581:SF2">
    <property type="entry name" value="EXCINUCLEASE ATPASE SUBUNIT"/>
    <property type="match status" value="1"/>
</dbReference>
<dbReference type="InterPro" id="IPR003593">
    <property type="entry name" value="AAA+_ATPase"/>
</dbReference>
<dbReference type="InterPro" id="IPR003959">
    <property type="entry name" value="ATPase_AAA_core"/>
</dbReference>
<dbReference type="InterPro" id="IPR027417">
    <property type="entry name" value="P-loop_NTPase"/>
</dbReference>
<dbReference type="PANTHER" id="PTHR43581">
    <property type="entry name" value="ATP/GTP PHOSPHATASE"/>
    <property type="match status" value="1"/>
</dbReference>
<dbReference type="Pfam" id="PF13476">
    <property type="entry name" value="AAA_23"/>
    <property type="match status" value="1"/>
</dbReference>
<dbReference type="Proteomes" id="UP000255177">
    <property type="component" value="Unassembled WGS sequence"/>
</dbReference>
<dbReference type="GO" id="GO:0016887">
    <property type="term" value="F:ATP hydrolysis activity"/>
    <property type="evidence" value="ECO:0007669"/>
    <property type="project" value="InterPro"/>
</dbReference>
<dbReference type="Pfam" id="PF13304">
    <property type="entry name" value="AAA_21"/>
    <property type="match status" value="1"/>
</dbReference>
<dbReference type="GO" id="GO:0005524">
    <property type="term" value="F:ATP binding"/>
    <property type="evidence" value="ECO:0007669"/>
    <property type="project" value="InterPro"/>
</dbReference>
<accession>A0A380T111</accession>
<dbReference type="InterPro" id="IPR051396">
    <property type="entry name" value="Bact_Antivir_Def_Nuclease"/>
</dbReference>
<dbReference type="GO" id="GO:0006302">
    <property type="term" value="P:double-strand break repair"/>
    <property type="evidence" value="ECO:0007669"/>
    <property type="project" value="InterPro"/>
</dbReference>
<name>A0A380T111_9PSED</name>
<sequence>MIRIERGPMPEVFSSAAFTRLRSDAEAFYQQPAAKRAQARFGFQRIAARLHPDIRLLWSERQVNKCAYCEQLVSRPEIELFRPRYGSTDFSGGVSDDHYWWLAFEWSNYLPSCAECNALKGPRFPVQGPRARVGAIGEALRQEQNLLLDPAEDDLDGVFLFLSDGKITSETERGQATIDVLGLNRSNLIKARSDDLRNLEHLQALMKNRRPDKKSLEYLAQMVRPQSPFCAMRRQFVRAWAEKVVAQFPSSHKRMADFLSFNTALGASSSASNSKTLRDASRNLTQRTKELESFSIEQSQPPEQLYRMSQYIERVEFRHVRAVDHLQLEPSFSDGKVGSWYMLLGENGTGKSTLLQALACALIGQSGVERLGVQATDLLQKGAARGEVRVELSGMSEPIVMTLTRRGNKISIKPAEPKVMVLAYGATRLMGKPQPTDPSAAARSKVENLFDPTRFLDNGVPWLNTASSAEFNRFARSLASLLPSADGVELVRRNHQIIVKSPSGQDTLTAVSSGYQAVLALAMDIMSIMRLGWQDMSSAEGIVLIDEVDAHLHPRWRMRIVQRLREVFPRVQFIATSHEPLTLRGLDSSEIAVLTRTLDGPVTAMTTKNTELPSPRFMRVDQLLASEYFGLHSTEDVEIDRLFEEYYRLLAMEQRSPGQQDRLQAVSEQLRGNNKMGLTPREHMVYEAADRFLAERMASARELPAEDEHDALIELKSLWAEIQLEPAQPVAHDGKGPES</sequence>
<dbReference type="InterPro" id="IPR038729">
    <property type="entry name" value="Rad50/SbcC_AAA"/>
</dbReference>